<dbReference type="Pfam" id="PF00648">
    <property type="entry name" value="Peptidase_C2"/>
    <property type="match status" value="1"/>
</dbReference>
<feature type="domain" description="Calpain catalytic" evidence="8">
    <location>
        <begin position="114"/>
        <end position="300"/>
    </location>
</feature>
<dbReference type="InterPro" id="IPR022684">
    <property type="entry name" value="Calpain_cysteine_protease"/>
</dbReference>
<proteinExistence type="inferred from homology"/>
<dbReference type="GO" id="GO:0004198">
    <property type="term" value="F:calcium-dependent cysteine-type endopeptidase activity"/>
    <property type="evidence" value="ECO:0007669"/>
    <property type="project" value="InterPro"/>
</dbReference>
<dbReference type="InterPro" id="IPR022683">
    <property type="entry name" value="Calpain_III"/>
</dbReference>
<gene>
    <name evidence="9" type="ORF">OGAPHI_005919</name>
</gene>
<protein>
    <recommendedName>
        <fullName evidence="5">Cysteine protease RIM13</fullName>
    </recommendedName>
</protein>
<dbReference type="PRINTS" id="PR00704">
    <property type="entry name" value="CALPAIN"/>
</dbReference>
<dbReference type="SUPFAM" id="SSF49758">
    <property type="entry name" value="Calpain large subunit, middle domain (domain III)"/>
    <property type="match status" value="1"/>
</dbReference>
<dbReference type="PANTHER" id="PTHR46143:SF1">
    <property type="entry name" value="CALPAIN-7"/>
    <property type="match status" value="1"/>
</dbReference>
<dbReference type="SUPFAM" id="SSF54001">
    <property type="entry name" value="Cysteine proteinases"/>
    <property type="match status" value="1"/>
</dbReference>
<dbReference type="InterPro" id="IPR036213">
    <property type="entry name" value="Calpain_III_sf"/>
</dbReference>
<evidence type="ECO:0000256" key="1">
    <source>
        <dbReference type="ARBA" id="ARBA00010193"/>
    </source>
</evidence>
<evidence type="ECO:0000256" key="2">
    <source>
        <dbReference type="ARBA" id="ARBA00022670"/>
    </source>
</evidence>
<dbReference type="Proteomes" id="UP000769157">
    <property type="component" value="Unassembled WGS sequence"/>
</dbReference>
<dbReference type="Gene3D" id="2.60.120.380">
    <property type="match status" value="1"/>
</dbReference>
<dbReference type="RefSeq" id="XP_046058845.1">
    <property type="nucleotide sequence ID" value="XM_046207153.1"/>
</dbReference>
<dbReference type="OrthoDB" id="167576at2759"/>
<dbReference type="GeneID" id="70237883"/>
<feature type="active site" evidence="6 7">
    <location>
        <position position="298"/>
    </location>
</feature>
<sequence length="673" mass="76176">MDQLEQVQAQSNALIYKYALSQPIKEDCLQLIKQFDPSPSGGVDSARLKALGNRLLDLYDHSRANKDGYLTADEKMSWILSNNGEFVYPYDDKVGLFLGKGDTRPIDWSLEGSSHLYQESLANCSFVSSMITILARGLDLRTLLHPNENYTRFGVVITFNGSKRVVVVNSELPSDSSRYIKSSANADLLWPAMLEKAYLKIHHATHLTELTGSNLANDTFMLTGYLPEYVMIQDLTTTQLRTIVQAYKSDQLLLGIGTGNLSPEECKQYKLAPSHDYAVLDVFENGKAQFGYSFRLKNSWLSDDREVIVNDLYPFGTLYLNWNVDKFKHLVTKHFTARPDSAGVIDYAQFRISNKETQNTAFVLIERQLDQPETYLRAEWFDTAGEKIWALGQHRRVLCTPSNKSRFVLSKLHLSPNQKLTGVAVVEPEKRTTYSVYFYSEHEMEITRAPYKYKATQELTGSWTPMTGGGSWAYPTYIDNPQWELTGTGNVQIGLFSKHNVNLLVFNSSESYVQDFDEKKLVPGQKLEYNENSYVARLVLKPEARYIVVASTDCPGKVGPFKLLFNSESPVAVARLSTSLGLFTQKLHFNDTVYKHKFNIARESRLSVRLRTQSRFTISISSSGFQQEISNQPSKFGNLFQFDRIQPGTYSLSVRQGFKAASTIDIGCSNKLD</sequence>
<keyword evidence="2 7" id="KW-0645">Protease</keyword>
<dbReference type="GO" id="GO:0006508">
    <property type="term" value="P:proteolysis"/>
    <property type="evidence" value="ECO:0007669"/>
    <property type="project" value="UniProtKB-KW"/>
</dbReference>
<organism evidence="9 10">
    <name type="scientific">Ogataea philodendri</name>
    <dbReference type="NCBI Taxonomy" id="1378263"/>
    <lineage>
        <taxon>Eukaryota</taxon>
        <taxon>Fungi</taxon>
        <taxon>Dikarya</taxon>
        <taxon>Ascomycota</taxon>
        <taxon>Saccharomycotina</taxon>
        <taxon>Pichiomycetes</taxon>
        <taxon>Pichiales</taxon>
        <taxon>Pichiaceae</taxon>
        <taxon>Ogataea</taxon>
    </lineage>
</organism>
<comment type="similarity">
    <text evidence="1">Belongs to the peptidase C2 family. PalB/RIM13 subfamily.</text>
</comment>
<dbReference type="PROSITE" id="PS50203">
    <property type="entry name" value="CALPAIN_CAT"/>
    <property type="match status" value="1"/>
</dbReference>
<keyword evidence="4 7" id="KW-0788">Thiol protease</keyword>
<dbReference type="InterPro" id="IPR001300">
    <property type="entry name" value="Peptidase_C2_calpain_cat"/>
</dbReference>
<dbReference type="InterPro" id="IPR038765">
    <property type="entry name" value="Papain-like_cys_pep_sf"/>
</dbReference>
<dbReference type="AlphaFoldDB" id="A0A9P8T0R7"/>
<dbReference type="SMART" id="SM00230">
    <property type="entry name" value="CysPc"/>
    <property type="match status" value="1"/>
</dbReference>
<evidence type="ECO:0000256" key="3">
    <source>
        <dbReference type="ARBA" id="ARBA00022801"/>
    </source>
</evidence>
<dbReference type="InterPro" id="IPR051297">
    <property type="entry name" value="PalB/RIM13"/>
</dbReference>
<feature type="active site" evidence="7">
    <location>
        <position position="124"/>
    </location>
</feature>
<comment type="caution">
    <text evidence="9">The sequence shown here is derived from an EMBL/GenBank/DDBJ whole genome shotgun (WGS) entry which is preliminary data.</text>
</comment>
<reference evidence="9" key="2">
    <citation type="submission" date="2021-01" db="EMBL/GenBank/DDBJ databases">
        <authorList>
            <person name="Schikora-Tamarit M.A."/>
        </authorList>
    </citation>
    <scope>NUCLEOTIDE SEQUENCE</scope>
    <source>
        <strain evidence="9">CBS6075</strain>
    </source>
</reference>
<accession>A0A9P8T0R7</accession>
<evidence type="ECO:0000256" key="5">
    <source>
        <dbReference type="ARBA" id="ARBA00042255"/>
    </source>
</evidence>
<reference evidence="9" key="1">
    <citation type="journal article" date="2021" name="Open Biol.">
        <title>Shared evolutionary footprints suggest mitochondrial oxidative damage underlies multiple complex I losses in fungi.</title>
        <authorList>
            <person name="Schikora-Tamarit M.A."/>
            <person name="Marcet-Houben M."/>
            <person name="Nosek J."/>
            <person name="Gabaldon T."/>
        </authorList>
    </citation>
    <scope>NUCLEOTIDE SEQUENCE</scope>
    <source>
        <strain evidence="9">CBS6075</strain>
    </source>
</reference>
<dbReference type="EMBL" id="JAEUBE010000414">
    <property type="protein sequence ID" value="KAH3661741.1"/>
    <property type="molecule type" value="Genomic_DNA"/>
</dbReference>
<dbReference type="SMART" id="SM00720">
    <property type="entry name" value="calpain_III"/>
    <property type="match status" value="1"/>
</dbReference>
<evidence type="ECO:0000256" key="6">
    <source>
        <dbReference type="PIRSR" id="PIRSR622684-1"/>
    </source>
</evidence>
<evidence type="ECO:0000256" key="7">
    <source>
        <dbReference type="PROSITE-ProRule" id="PRU00239"/>
    </source>
</evidence>
<evidence type="ECO:0000256" key="4">
    <source>
        <dbReference type="ARBA" id="ARBA00022807"/>
    </source>
</evidence>
<keyword evidence="3 7" id="KW-0378">Hydrolase</keyword>
<evidence type="ECO:0000313" key="9">
    <source>
        <dbReference type="EMBL" id="KAH3661741.1"/>
    </source>
</evidence>
<evidence type="ECO:0000313" key="10">
    <source>
        <dbReference type="Proteomes" id="UP000769157"/>
    </source>
</evidence>
<feature type="active site" evidence="6 7">
    <location>
        <position position="275"/>
    </location>
</feature>
<keyword evidence="10" id="KW-1185">Reference proteome</keyword>
<evidence type="ECO:0000259" key="8">
    <source>
        <dbReference type="PROSITE" id="PS50203"/>
    </source>
</evidence>
<name>A0A9P8T0R7_9ASCO</name>
<dbReference type="PANTHER" id="PTHR46143">
    <property type="entry name" value="CALPAIN-7"/>
    <property type="match status" value="1"/>
</dbReference>